<dbReference type="AlphaFoldDB" id="A0A498KMV8"/>
<comment type="caution">
    <text evidence="4">The sequence shown here is derived from an EMBL/GenBank/DDBJ whole genome shotgun (WGS) entry which is preliminary data.</text>
</comment>
<evidence type="ECO:0000313" key="5">
    <source>
        <dbReference type="Proteomes" id="UP000290289"/>
    </source>
</evidence>
<dbReference type="PROSITE" id="PS50004">
    <property type="entry name" value="C2"/>
    <property type="match status" value="1"/>
</dbReference>
<name>A0A498KMV8_MALDO</name>
<organism evidence="4 5">
    <name type="scientific">Malus domestica</name>
    <name type="common">Apple</name>
    <name type="synonym">Pyrus malus</name>
    <dbReference type="NCBI Taxonomy" id="3750"/>
    <lineage>
        <taxon>Eukaryota</taxon>
        <taxon>Viridiplantae</taxon>
        <taxon>Streptophyta</taxon>
        <taxon>Embryophyta</taxon>
        <taxon>Tracheophyta</taxon>
        <taxon>Spermatophyta</taxon>
        <taxon>Magnoliopsida</taxon>
        <taxon>eudicotyledons</taxon>
        <taxon>Gunneridae</taxon>
        <taxon>Pentapetalae</taxon>
        <taxon>rosids</taxon>
        <taxon>fabids</taxon>
        <taxon>Rosales</taxon>
        <taxon>Rosaceae</taxon>
        <taxon>Amygdaloideae</taxon>
        <taxon>Maleae</taxon>
        <taxon>Malus</taxon>
    </lineage>
</organism>
<proteinExistence type="predicted"/>
<feature type="chain" id="PRO_5019828296" description="C2 domain-containing protein" evidence="2">
    <location>
        <begin position="19"/>
        <end position="336"/>
    </location>
</feature>
<evidence type="ECO:0000313" key="4">
    <source>
        <dbReference type="EMBL" id="RXI08846.1"/>
    </source>
</evidence>
<dbReference type="InterPro" id="IPR035892">
    <property type="entry name" value="C2_domain_sf"/>
</dbReference>
<dbReference type="Proteomes" id="UP000290289">
    <property type="component" value="Chromosome 1"/>
</dbReference>
<sequence>MPCIRSLIFLYSLTMARMMNNDIDNYNRALKKKRMTNMDDGQEKYSCLDQKVVLSVDIYHAEGLNGPNYSTICCTNRVYQLVLWVEPGKEYESKFVYGSPNPKWNRQVNFQLSASLLEWGSLHVEILKKDDSEPGTSNGISGVSRTRIPLPKINQKKEGNLAATRMKSAEEEEEEHDSYRQALKRKSAEEEEEEYDSYRHVVLKVTLLSNLILVTKHLFIFAEHCVEKHGYTIISSPISFCLTMARRMNNDIHNYNRALKKKRMTNKDDEQEKYSYLDQKVVLSVDIYHAEGLDGPNYSTICCTNRVYQLVLRVEPSKEYELNFVYGCQTLNGIYK</sequence>
<evidence type="ECO:0000256" key="1">
    <source>
        <dbReference type="SAM" id="MobiDB-lite"/>
    </source>
</evidence>
<feature type="domain" description="C2" evidence="3">
    <location>
        <begin position="39"/>
        <end position="163"/>
    </location>
</feature>
<dbReference type="EMBL" id="RDQH01000327">
    <property type="protein sequence ID" value="RXI08846.1"/>
    <property type="molecule type" value="Genomic_DNA"/>
</dbReference>
<dbReference type="PANTHER" id="PTHR38365:SF1">
    <property type="entry name" value="C2 DOMAIN-CONTAINING PROTEIN"/>
    <property type="match status" value="1"/>
</dbReference>
<keyword evidence="2" id="KW-0732">Signal</keyword>
<dbReference type="Gene3D" id="2.60.40.150">
    <property type="entry name" value="C2 domain"/>
    <property type="match status" value="1"/>
</dbReference>
<accession>A0A498KMV8</accession>
<feature type="signal peptide" evidence="2">
    <location>
        <begin position="1"/>
        <end position="18"/>
    </location>
</feature>
<dbReference type="SUPFAM" id="SSF49562">
    <property type="entry name" value="C2 domain (Calcium/lipid-binding domain, CaLB)"/>
    <property type="match status" value="1"/>
</dbReference>
<dbReference type="PANTHER" id="PTHR38365">
    <property type="entry name" value="C2 DOMAIN-CONTAINING PROTEIN-RELATED"/>
    <property type="match status" value="1"/>
</dbReference>
<protein>
    <recommendedName>
        <fullName evidence="3">C2 domain-containing protein</fullName>
    </recommendedName>
</protein>
<evidence type="ECO:0000256" key="2">
    <source>
        <dbReference type="SAM" id="SignalP"/>
    </source>
</evidence>
<dbReference type="InterPro" id="IPR000008">
    <property type="entry name" value="C2_dom"/>
</dbReference>
<feature type="region of interest" description="Disordered" evidence="1">
    <location>
        <begin position="159"/>
        <end position="190"/>
    </location>
</feature>
<keyword evidence="5" id="KW-1185">Reference proteome</keyword>
<gene>
    <name evidence="4" type="ORF">DVH24_022990</name>
</gene>
<reference evidence="4 5" key="1">
    <citation type="submission" date="2018-10" db="EMBL/GenBank/DDBJ databases">
        <title>A high-quality apple genome assembly.</title>
        <authorList>
            <person name="Hu J."/>
        </authorList>
    </citation>
    <scope>NUCLEOTIDE SEQUENCE [LARGE SCALE GENOMIC DNA]</scope>
    <source>
        <strain evidence="5">cv. HFTH1</strain>
        <tissue evidence="4">Young leaf</tissue>
    </source>
</reference>
<evidence type="ECO:0000259" key="3">
    <source>
        <dbReference type="PROSITE" id="PS50004"/>
    </source>
</evidence>